<keyword evidence="2" id="KW-0472">Membrane</keyword>
<feature type="compositionally biased region" description="Polar residues" evidence="1">
    <location>
        <begin position="46"/>
        <end position="60"/>
    </location>
</feature>
<evidence type="ECO:0000256" key="2">
    <source>
        <dbReference type="SAM" id="Phobius"/>
    </source>
</evidence>
<feature type="compositionally biased region" description="Acidic residues" evidence="1">
    <location>
        <begin position="126"/>
        <end position="147"/>
    </location>
</feature>
<reference evidence="3 4" key="1">
    <citation type="submission" date="2024-06" db="EMBL/GenBank/DDBJ databases">
        <authorList>
            <person name="Pan Q."/>
            <person name="Wen M."/>
            <person name="Jouanno E."/>
            <person name="Zahm M."/>
            <person name="Klopp C."/>
            <person name="Cabau C."/>
            <person name="Louis A."/>
            <person name="Berthelot C."/>
            <person name="Parey E."/>
            <person name="Roest Crollius H."/>
            <person name="Montfort J."/>
            <person name="Robinson-Rechavi M."/>
            <person name="Bouchez O."/>
            <person name="Lampietro C."/>
            <person name="Lopez Roques C."/>
            <person name="Donnadieu C."/>
            <person name="Postlethwait J."/>
            <person name="Bobe J."/>
            <person name="Verreycken H."/>
            <person name="Guiguen Y."/>
        </authorList>
    </citation>
    <scope>NUCLEOTIDE SEQUENCE [LARGE SCALE GENOMIC DNA]</scope>
    <source>
        <strain evidence="3">Up_M1</strain>
        <tissue evidence="3">Testis</tissue>
    </source>
</reference>
<gene>
    <name evidence="3" type="ORF">UPYG_G00122720</name>
</gene>
<feature type="transmembrane region" description="Helical" evidence="2">
    <location>
        <begin position="6"/>
        <end position="30"/>
    </location>
</feature>
<keyword evidence="2" id="KW-0812">Transmembrane</keyword>
<feature type="region of interest" description="Disordered" evidence="1">
    <location>
        <begin position="46"/>
        <end position="85"/>
    </location>
</feature>
<feature type="region of interest" description="Disordered" evidence="1">
    <location>
        <begin position="125"/>
        <end position="147"/>
    </location>
</feature>
<protein>
    <submittedName>
        <fullName evidence="3">Uncharacterized protein</fullName>
    </submittedName>
</protein>
<sequence length="147" mass="17208">MDQKRYIWLWVVLGIIFFFSFVISLIFFFINKCISKKASEHYNKYTPNQTTPELYAQSSKYHPKDPEGDLPPLPPRTQFLPSSPEKSYENLAELPDYVQVNDKAPPPYHYTETQVNQDVCRNCDSMSEDYDDIGEDCPSEEDYDDVE</sequence>
<name>A0ABD0XSV2_UMBPY</name>
<dbReference type="EMBL" id="JAGEUA010000003">
    <property type="protein sequence ID" value="KAL0994476.1"/>
    <property type="molecule type" value="Genomic_DNA"/>
</dbReference>
<evidence type="ECO:0000313" key="4">
    <source>
        <dbReference type="Proteomes" id="UP001557470"/>
    </source>
</evidence>
<evidence type="ECO:0000313" key="3">
    <source>
        <dbReference type="EMBL" id="KAL0994476.1"/>
    </source>
</evidence>
<keyword evidence="4" id="KW-1185">Reference proteome</keyword>
<accession>A0ABD0XSV2</accession>
<dbReference type="AlphaFoldDB" id="A0ABD0XSV2"/>
<proteinExistence type="predicted"/>
<evidence type="ECO:0000256" key="1">
    <source>
        <dbReference type="SAM" id="MobiDB-lite"/>
    </source>
</evidence>
<dbReference type="Proteomes" id="UP001557470">
    <property type="component" value="Unassembled WGS sequence"/>
</dbReference>
<organism evidence="3 4">
    <name type="scientific">Umbra pygmaea</name>
    <name type="common">Eastern mudminnow</name>
    <dbReference type="NCBI Taxonomy" id="75934"/>
    <lineage>
        <taxon>Eukaryota</taxon>
        <taxon>Metazoa</taxon>
        <taxon>Chordata</taxon>
        <taxon>Craniata</taxon>
        <taxon>Vertebrata</taxon>
        <taxon>Euteleostomi</taxon>
        <taxon>Actinopterygii</taxon>
        <taxon>Neopterygii</taxon>
        <taxon>Teleostei</taxon>
        <taxon>Protacanthopterygii</taxon>
        <taxon>Esociformes</taxon>
        <taxon>Umbridae</taxon>
        <taxon>Umbra</taxon>
    </lineage>
</organism>
<comment type="caution">
    <text evidence="3">The sequence shown here is derived from an EMBL/GenBank/DDBJ whole genome shotgun (WGS) entry which is preliminary data.</text>
</comment>
<keyword evidence="2" id="KW-1133">Transmembrane helix</keyword>